<dbReference type="AlphaFoldDB" id="A0A7J9NFS7"/>
<gene>
    <name evidence="1" type="ORF">Goshw_025017</name>
</gene>
<comment type="caution">
    <text evidence="1">The sequence shown here is derived from an EMBL/GenBank/DDBJ whole genome shotgun (WGS) entry which is preliminary data.</text>
</comment>
<evidence type="ECO:0000313" key="1">
    <source>
        <dbReference type="EMBL" id="MBA0881876.1"/>
    </source>
</evidence>
<proteinExistence type="predicted"/>
<name>A0A7J9NFS7_GOSSC</name>
<sequence length="57" mass="6842">MQYRKLITNVICPQCESVVEMIDDLFRECPVSVTVWTELSFQKLLRESNMEFLQWLT</sequence>
<protein>
    <recommendedName>
        <fullName evidence="3">Reverse transcriptase zinc-binding domain-containing protein</fullName>
    </recommendedName>
</protein>
<evidence type="ECO:0000313" key="2">
    <source>
        <dbReference type="Proteomes" id="UP000593576"/>
    </source>
</evidence>
<organism evidence="1 2">
    <name type="scientific">Gossypium schwendimanii</name>
    <name type="common">Cotton</name>
    <dbReference type="NCBI Taxonomy" id="34291"/>
    <lineage>
        <taxon>Eukaryota</taxon>
        <taxon>Viridiplantae</taxon>
        <taxon>Streptophyta</taxon>
        <taxon>Embryophyta</taxon>
        <taxon>Tracheophyta</taxon>
        <taxon>Spermatophyta</taxon>
        <taxon>Magnoliopsida</taxon>
        <taxon>eudicotyledons</taxon>
        <taxon>Gunneridae</taxon>
        <taxon>Pentapetalae</taxon>
        <taxon>rosids</taxon>
        <taxon>malvids</taxon>
        <taxon>Malvales</taxon>
        <taxon>Malvaceae</taxon>
        <taxon>Malvoideae</taxon>
        <taxon>Gossypium</taxon>
    </lineage>
</organism>
<dbReference type="EMBL" id="JABFAF010280058">
    <property type="protein sequence ID" value="MBA0881876.1"/>
    <property type="molecule type" value="Genomic_DNA"/>
</dbReference>
<evidence type="ECO:0008006" key="3">
    <source>
        <dbReference type="Google" id="ProtNLM"/>
    </source>
</evidence>
<dbReference type="Proteomes" id="UP000593576">
    <property type="component" value="Unassembled WGS sequence"/>
</dbReference>
<dbReference type="OrthoDB" id="999999at2759"/>
<keyword evidence="2" id="KW-1185">Reference proteome</keyword>
<accession>A0A7J9NFS7</accession>
<reference evidence="1 2" key="1">
    <citation type="journal article" date="2019" name="Genome Biol. Evol.">
        <title>Insights into the evolution of the New World diploid cottons (Gossypium, subgenus Houzingenia) based on genome sequencing.</title>
        <authorList>
            <person name="Grover C.E."/>
            <person name="Arick M.A. 2nd"/>
            <person name="Thrash A."/>
            <person name="Conover J.L."/>
            <person name="Sanders W.S."/>
            <person name="Peterson D.G."/>
            <person name="Frelichowski J.E."/>
            <person name="Scheffler J.A."/>
            <person name="Scheffler B.E."/>
            <person name="Wendel J.F."/>
        </authorList>
    </citation>
    <scope>NUCLEOTIDE SEQUENCE [LARGE SCALE GENOMIC DNA]</scope>
    <source>
        <strain evidence="1">1</strain>
        <tissue evidence="1">Leaf</tissue>
    </source>
</reference>